<dbReference type="AlphaFoldDB" id="A0A3S5AC20"/>
<reference evidence="2" key="1">
    <citation type="submission" date="2018-11" db="EMBL/GenBank/DDBJ databases">
        <authorList>
            <consortium name="Pathogen Informatics"/>
        </authorList>
    </citation>
    <scope>NUCLEOTIDE SEQUENCE</scope>
</reference>
<dbReference type="OrthoDB" id="16520at2759"/>
<dbReference type="EMBL" id="CAAALY010245028">
    <property type="protein sequence ID" value="VEL33012.1"/>
    <property type="molecule type" value="Genomic_DNA"/>
</dbReference>
<keyword evidence="3" id="KW-1185">Reference proteome</keyword>
<evidence type="ECO:0000313" key="2">
    <source>
        <dbReference type="EMBL" id="VEL33012.1"/>
    </source>
</evidence>
<accession>A0A3S5AC20</accession>
<evidence type="ECO:0000256" key="1">
    <source>
        <dbReference type="SAM" id="MobiDB-lite"/>
    </source>
</evidence>
<protein>
    <submittedName>
        <fullName evidence="2">Uncharacterized protein</fullName>
    </submittedName>
</protein>
<gene>
    <name evidence="2" type="ORF">PXEA_LOCUS26452</name>
</gene>
<comment type="caution">
    <text evidence="2">The sequence shown here is derived from an EMBL/GenBank/DDBJ whole genome shotgun (WGS) entry which is preliminary data.</text>
</comment>
<evidence type="ECO:0000313" key="3">
    <source>
        <dbReference type="Proteomes" id="UP000784294"/>
    </source>
</evidence>
<feature type="region of interest" description="Disordered" evidence="1">
    <location>
        <begin position="17"/>
        <end position="36"/>
    </location>
</feature>
<organism evidence="2 3">
    <name type="scientific">Protopolystoma xenopodis</name>
    <dbReference type="NCBI Taxonomy" id="117903"/>
    <lineage>
        <taxon>Eukaryota</taxon>
        <taxon>Metazoa</taxon>
        <taxon>Spiralia</taxon>
        <taxon>Lophotrochozoa</taxon>
        <taxon>Platyhelminthes</taxon>
        <taxon>Monogenea</taxon>
        <taxon>Polyopisthocotylea</taxon>
        <taxon>Polystomatidea</taxon>
        <taxon>Polystomatidae</taxon>
        <taxon>Protopolystoma</taxon>
    </lineage>
</organism>
<name>A0A3S5AC20_9PLAT</name>
<feature type="region of interest" description="Disordered" evidence="1">
    <location>
        <begin position="70"/>
        <end position="91"/>
    </location>
</feature>
<proteinExistence type="predicted"/>
<dbReference type="Proteomes" id="UP000784294">
    <property type="component" value="Unassembled WGS sequence"/>
</dbReference>
<sequence>MINFAVSYAAPSIGQVSRLTGPTGKRSEDGQSFSSDCPSSSYLINSSLSACCPGLCYDTDQRTRELSRLHFPISPPPSSSSQTSFDLPTGHAQCSGREEAARVTWHKSPGGWPFYCSIVAYDPISRIALVTSSNFTNMQGHHVCRVVVASDKSETRQADWISLEQVAFLRSHVSVASAQPTNLRALQPPMLVHYDIPTISSTSEACHSLNGYARLFGLLFLPHSKPSSLFEIPSETQIPSTTSLIEDEHCKIQFMDLNFSSHEQKFYSYPTVHIIYGGPGVQMVSGTFSKVIILNIGSVVSFMYTNISGEKAVSALLEILEPEEDILEAERITTDQPDNKDHIFYI</sequence>